<sequence>MLTFLLCFLLLFLVLIPDFILLFILPFILVFIISFLMFDLISPFHLLLNIFLQWSGYSINSSQKCSRYALNTSNKSCLIPDSLPIQLSIIILPVLFFFFNPISRGPCHQPDQSLVPFCICAR</sequence>
<organism evidence="2 3">
    <name type="scientific">Salix purpurea</name>
    <name type="common">Purple osier willow</name>
    <dbReference type="NCBI Taxonomy" id="77065"/>
    <lineage>
        <taxon>Eukaryota</taxon>
        <taxon>Viridiplantae</taxon>
        <taxon>Streptophyta</taxon>
        <taxon>Embryophyta</taxon>
        <taxon>Tracheophyta</taxon>
        <taxon>Spermatophyta</taxon>
        <taxon>Magnoliopsida</taxon>
        <taxon>eudicotyledons</taxon>
        <taxon>Gunneridae</taxon>
        <taxon>Pentapetalae</taxon>
        <taxon>rosids</taxon>
        <taxon>fabids</taxon>
        <taxon>Malpighiales</taxon>
        <taxon>Salicaceae</taxon>
        <taxon>Saliceae</taxon>
        <taxon>Salix</taxon>
    </lineage>
</organism>
<dbReference type="EMBL" id="JAPFFK010000007">
    <property type="protein sequence ID" value="KAJ6754584.1"/>
    <property type="molecule type" value="Genomic_DNA"/>
</dbReference>
<feature type="transmembrane region" description="Helical" evidence="1">
    <location>
        <begin position="27"/>
        <end position="52"/>
    </location>
</feature>
<dbReference type="AlphaFoldDB" id="A0A9Q0VTP0"/>
<keyword evidence="1" id="KW-1133">Transmembrane helix</keyword>
<dbReference type="Proteomes" id="UP001151532">
    <property type="component" value="Chromosome 16"/>
</dbReference>
<reference evidence="2" key="1">
    <citation type="submission" date="2022-11" db="EMBL/GenBank/DDBJ databases">
        <authorList>
            <person name="Hyden B.L."/>
            <person name="Feng K."/>
            <person name="Yates T."/>
            <person name="Jawdy S."/>
            <person name="Smart L.B."/>
            <person name="Muchero W."/>
        </authorList>
    </citation>
    <scope>NUCLEOTIDE SEQUENCE</scope>
    <source>
        <tissue evidence="2">Shoot tip</tissue>
    </source>
</reference>
<keyword evidence="1" id="KW-0472">Membrane</keyword>
<keyword evidence="3" id="KW-1185">Reference proteome</keyword>
<protein>
    <submittedName>
        <fullName evidence="2">Uncharacterized protein</fullName>
    </submittedName>
</protein>
<feature type="transmembrane region" description="Helical" evidence="1">
    <location>
        <begin position="83"/>
        <end position="102"/>
    </location>
</feature>
<evidence type="ECO:0000313" key="2">
    <source>
        <dbReference type="EMBL" id="KAJ6754584.1"/>
    </source>
</evidence>
<evidence type="ECO:0000256" key="1">
    <source>
        <dbReference type="SAM" id="Phobius"/>
    </source>
</evidence>
<evidence type="ECO:0000313" key="3">
    <source>
        <dbReference type="Proteomes" id="UP001151532"/>
    </source>
</evidence>
<keyword evidence="1" id="KW-0812">Transmembrane</keyword>
<proteinExistence type="predicted"/>
<accession>A0A9Q0VTP0</accession>
<gene>
    <name evidence="2" type="ORF">OIU79_027237</name>
</gene>
<name>A0A9Q0VTP0_SALPP</name>
<reference evidence="2" key="2">
    <citation type="journal article" date="2023" name="Int. J. Mol. Sci.">
        <title>De Novo Assembly and Annotation of 11 Diverse Shrub Willow (Salix) Genomes Reveals Novel Gene Organization in Sex-Linked Regions.</title>
        <authorList>
            <person name="Hyden B."/>
            <person name="Feng K."/>
            <person name="Yates T.B."/>
            <person name="Jawdy S."/>
            <person name="Cereghino C."/>
            <person name="Smart L.B."/>
            <person name="Muchero W."/>
        </authorList>
    </citation>
    <scope>NUCLEOTIDE SEQUENCE</scope>
    <source>
        <tissue evidence="2">Shoot tip</tissue>
    </source>
</reference>
<comment type="caution">
    <text evidence="2">The sequence shown here is derived from an EMBL/GenBank/DDBJ whole genome shotgun (WGS) entry which is preliminary data.</text>
</comment>